<dbReference type="AlphaFoldDB" id="I4AG25"/>
<gene>
    <name evidence="5" type="ordered locus">Fleli_0434</name>
</gene>
<proteinExistence type="predicted"/>
<organism evidence="5 6">
    <name type="scientific">Bernardetia litoralis (strain ATCC 23117 / DSM 6794 / NBRC 15988 / NCIMB 1366 / Fx l1 / Sio-4)</name>
    <name type="common">Flexibacter litoralis</name>
    <dbReference type="NCBI Taxonomy" id="880071"/>
    <lineage>
        <taxon>Bacteria</taxon>
        <taxon>Pseudomonadati</taxon>
        <taxon>Bacteroidota</taxon>
        <taxon>Cytophagia</taxon>
        <taxon>Cytophagales</taxon>
        <taxon>Bernardetiaceae</taxon>
        <taxon>Bernardetia</taxon>
    </lineage>
</organism>
<dbReference type="Pfam" id="PF13715">
    <property type="entry name" value="CarbopepD_reg_2"/>
    <property type="match status" value="1"/>
</dbReference>
<feature type="signal peptide" evidence="4">
    <location>
        <begin position="1"/>
        <end position="19"/>
    </location>
</feature>
<keyword evidence="4" id="KW-0732">Signal</keyword>
<keyword evidence="6" id="KW-1185">Reference proteome</keyword>
<evidence type="ECO:0000313" key="6">
    <source>
        <dbReference type="Proteomes" id="UP000006054"/>
    </source>
</evidence>
<dbReference type="KEGG" id="fli:Fleli_0434"/>
<dbReference type="InterPro" id="IPR036942">
    <property type="entry name" value="Beta-barrel_TonB_sf"/>
</dbReference>
<accession>I4AG25</accession>
<evidence type="ECO:0008006" key="7">
    <source>
        <dbReference type="Google" id="ProtNLM"/>
    </source>
</evidence>
<dbReference type="HOGENOM" id="CLU_326188_0_0_10"/>
<dbReference type="SUPFAM" id="SSF49464">
    <property type="entry name" value="Carboxypeptidase regulatory domain-like"/>
    <property type="match status" value="1"/>
</dbReference>
<sequence precursor="true">MKKYLLFTLFLFSSSILMAQTATFEGKVIVKETDETIPFAQVILRTKTDSSLVAFSSADADGKFNITTTFGTYILEVRSVGYFPNNQLITIDKKKFELDIFLKEDVQALKQVEIVDRSPITQNNDTLSFNAADFSAAGDEKLEDIVKKIPNLEVNNNGEIFYKGKQIEDIEIEGESLFKQSPQTINRSLPADVVDKIQVIEGKSWDENPKLNIKIKEDKKNIVFGEFTVFGGINNQEKTAYCLQSNAFYINPKLKMMALADANNVGKHLFDLRSYLSFTGNSFSSVRKQNVKDLPLQQTSSEIPPQTETLFGGLSAVYTISKKFKLKSYSFYNQRKESYLSETIRDFTESSINGVYQNTQNQSQNKGFLSSEVSLLFSPSISQNLTTRVAFRSLTSSMQDKNEINFLDTQNSANQEIKLKNPEWNLSTLWTKTINTKNQINLSATYQYLQRNRGLDLQNTQDVFSNTFSRLMIDISSISLQNITTQTNQTNHNCELKGNFRRLLKEKTYLGIEIQSENQNQNQIFFSDKIETIDKLNPTSDYSIQRNSGSAFFELEKPKLQFRTWLTLAKYNYNFEGKINQIKVNEFQFEPKLDFSFMVASSQRINLSYQRKNEYPNKQNLNQVWYFENFRTLQNGTDSLAKMTTNEVRLGYNYTNLFNRLMIYGSLSYQKISNAIAQNQFIFAEANAQTDINAPKSIMTGLLYITKSFDVKEIPFSVKTQIVWNRLESQNFLNEIKNNFRNGFTKYQIDLNSHSKGIFNISFSTFFQQSNLNSSLNLSTISLNQYQFLINPVIQPTEKLNFSFSYEQLFYQNAEQTTTFSFLNAKATYRIFKRTNLKLEGYNLLNTSSIDFLSITPIYTQTLSRQILGRIILLGLNYNF</sequence>
<dbReference type="eggNOG" id="COG1629">
    <property type="taxonomic scope" value="Bacteria"/>
</dbReference>
<evidence type="ECO:0000313" key="5">
    <source>
        <dbReference type="EMBL" id="AFM02910.1"/>
    </source>
</evidence>
<evidence type="ECO:0000256" key="3">
    <source>
        <dbReference type="ARBA" id="ARBA00023237"/>
    </source>
</evidence>
<dbReference type="EMBL" id="CP003345">
    <property type="protein sequence ID" value="AFM02910.1"/>
    <property type="molecule type" value="Genomic_DNA"/>
</dbReference>
<dbReference type="OrthoDB" id="603275at2"/>
<keyword evidence="2" id="KW-0472">Membrane</keyword>
<dbReference type="InterPro" id="IPR008969">
    <property type="entry name" value="CarboxyPept-like_regulatory"/>
</dbReference>
<dbReference type="GO" id="GO:0009279">
    <property type="term" value="C:cell outer membrane"/>
    <property type="evidence" value="ECO:0007669"/>
    <property type="project" value="UniProtKB-SubCell"/>
</dbReference>
<evidence type="ECO:0000256" key="1">
    <source>
        <dbReference type="ARBA" id="ARBA00004442"/>
    </source>
</evidence>
<feature type="chain" id="PRO_5003686045" description="Outer membrane protein beta-barrel domain-containing protein" evidence="4">
    <location>
        <begin position="20"/>
        <end position="880"/>
    </location>
</feature>
<dbReference type="STRING" id="880071.Fleli_0434"/>
<name>I4AG25_BERLS</name>
<dbReference type="RefSeq" id="WP_014796370.1">
    <property type="nucleotide sequence ID" value="NC_018018.1"/>
</dbReference>
<dbReference type="Gene3D" id="2.40.170.20">
    <property type="entry name" value="TonB-dependent receptor, beta-barrel domain"/>
    <property type="match status" value="1"/>
</dbReference>
<evidence type="ECO:0000256" key="2">
    <source>
        <dbReference type="ARBA" id="ARBA00023136"/>
    </source>
</evidence>
<evidence type="ECO:0000256" key="4">
    <source>
        <dbReference type="SAM" id="SignalP"/>
    </source>
</evidence>
<keyword evidence="3" id="KW-0998">Cell outer membrane</keyword>
<dbReference type="Proteomes" id="UP000006054">
    <property type="component" value="Chromosome"/>
</dbReference>
<comment type="subcellular location">
    <subcellularLocation>
        <location evidence="1">Cell outer membrane</location>
    </subcellularLocation>
</comment>
<dbReference type="Gene3D" id="2.60.40.1120">
    <property type="entry name" value="Carboxypeptidase-like, regulatory domain"/>
    <property type="match status" value="1"/>
</dbReference>
<protein>
    <recommendedName>
        <fullName evidence="7">Outer membrane protein beta-barrel domain-containing protein</fullName>
    </recommendedName>
</protein>
<reference evidence="6" key="1">
    <citation type="submission" date="2012-06" db="EMBL/GenBank/DDBJ databases">
        <title>The complete genome of Flexibacter litoralis DSM 6794.</title>
        <authorList>
            <person name="Lucas S."/>
            <person name="Copeland A."/>
            <person name="Lapidus A."/>
            <person name="Glavina del Rio T."/>
            <person name="Dalin E."/>
            <person name="Tice H."/>
            <person name="Bruce D."/>
            <person name="Goodwin L."/>
            <person name="Pitluck S."/>
            <person name="Peters L."/>
            <person name="Ovchinnikova G."/>
            <person name="Lu M."/>
            <person name="Kyrpides N."/>
            <person name="Mavromatis K."/>
            <person name="Ivanova N."/>
            <person name="Brettin T."/>
            <person name="Detter J.C."/>
            <person name="Han C."/>
            <person name="Larimer F."/>
            <person name="Land M."/>
            <person name="Hauser L."/>
            <person name="Markowitz V."/>
            <person name="Cheng J.-F."/>
            <person name="Hugenholtz P."/>
            <person name="Woyke T."/>
            <person name="Wu D."/>
            <person name="Spring S."/>
            <person name="Lang E."/>
            <person name="Kopitz M."/>
            <person name="Brambilla E."/>
            <person name="Klenk H.-P."/>
            <person name="Eisen J.A."/>
        </authorList>
    </citation>
    <scope>NUCLEOTIDE SEQUENCE [LARGE SCALE GENOMIC DNA]</scope>
    <source>
        <strain evidence="6">ATCC 23117 / DSM 6794 / NBRC 15988 / NCIMB 1366 / Sio-4</strain>
    </source>
</reference>
<dbReference type="SUPFAM" id="SSF56935">
    <property type="entry name" value="Porins"/>
    <property type="match status" value="1"/>
</dbReference>